<dbReference type="EMBL" id="BBLT01000007">
    <property type="protein sequence ID" value="GAL86308.1"/>
    <property type="molecule type" value="Genomic_DNA"/>
</dbReference>
<keyword evidence="4 6" id="KW-1133">Transmembrane helix</keyword>
<evidence type="ECO:0000256" key="1">
    <source>
        <dbReference type="ARBA" id="ARBA00004429"/>
    </source>
</evidence>
<dbReference type="AlphaFoldDB" id="A0A098LJR3"/>
<keyword evidence="6" id="KW-0915">Sodium</keyword>
<dbReference type="Gene3D" id="1.20.1530.10">
    <property type="entry name" value="Na+/H+ antiporter like domain"/>
    <property type="match status" value="1"/>
</dbReference>
<comment type="subcellular location">
    <subcellularLocation>
        <location evidence="1">Cell inner membrane</location>
        <topology evidence="1">Multi-pass membrane protein</topology>
    </subcellularLocation>
    <subcellularLocation>
        <location evidence="6">Cell membrane</location>
        <topology evidence="6">Multi-pass membrane protein</topology>
    </subcellularLocation>
</comment>
<feature type="transmembrane region" description="Helical" evidence="6">
    <location>
        <begin position="158"/>
        <end position="177"/>
    </location>
</feature>
<keyword evidence="6" id="KW-0813">Transport</keyword>
<comment type="function">
    <text evidence="6">Na(+)/H(+) antiporter that extrudes sodium in exchange for external protons.</text>
</comment>
<dbReference type="Proteomes" id="UP000030185">
    <property type="component" value="Unassembled WGS sequence"/>
</dbReference>
<evidence type="ECO:0000256" key="2">
    <source>
        <dbReference type="ARBA" id="ARBA00022475"/>
    </source>
</evidence>
<keyword evidence="5 6" id="KW-0472">Membrane</keyword>
<evidence type="ECO:0000256" key="5">
    <source>
        <dbReference type="ARBA" id="ARBA00023136"/>
    </source>
</evidence>
<dbReference type="NCBIfam" id="NF007111">
    <property type="entry name" value="PRK09560.1"/>
    <property type="match status" value="1"/>
</dbReference>
<organism evidence="7 8">
    <name type="scientific">Sporocytophaga myxococcoides</name>
    <dbReference type="NCBI Taxonomy" id="153721"/>
    <lineage>
        <taxon>Bacteria</taxon>
        <taxon>Pseudomonadati</taxon>
        <taxon>Bacteroidota</taxon>
        <taxon>Cytophagia</taxon>
        <taxon>Cytophagales</taxon>
        <taxon>Cytophagaceae</taxon>
        <taxon>Sporocytophaga</taxon>
    </lineage>
</organism>
<keyword evidence="6" id="KW-0739">Sodium transport</keyword>
<dbReference type="OrthoDB" id="9808135at2"/>
<comment type="catalytic activity">
    <reaction evidence="6">
        <text>Na(+)(in) + 2 H(+)(out) = Na(+)(out) + 2 H(+)(in)</text>
        <dbReference type="Rhea" id="RHEA:29251"/>
        <dbReference type="ChEBI" id="CHEBI:15378"/>
        <dbReference type="ChEBI" id="CHEBI:29101"/>
    </reaction>
</comment>
<protein>
    <recommendedName>
        <fullName evidence="6">Na(+)/H(+) antiporter NhaA</fullName>
    </recommendedName>
    <alternativeName>
        <fullName evidence="6">Sodium/proton antiporter NhaA</fullName>
    </alternativeName>
</protein>
<dbReference type="InterPro" id="IPR004670">
    <property type="entry name" value="NhaA"/>
</dbReference>
<dbReference type="PANTHER" id="PTHR30341">
    <property type="entry name" value="SODIUM ION/PROTON ANTIPORTER NHAA-RELATED"/>
    <property type="match status" value="1"/>
</dbReference>
<gene>
    <name evidence="6" type="primary">nhaA</name>
    <name evidence="7" type="ORF">MYP_3537</name>
</gene>
<feature type="transmembrane region" description="Helical" evidence="6">
    <location>
        <begin position="62"/>
        <end position="80"/>
    </location>
</feature>
<dbReference type="NCBIfam" id="TIGR00773">
    <property type="entry name" value="NhaA"/>
    <property type="match status" value="1"/>
</dbReference>
<keyword evidence="3 6" id="KW-0812">Transmembrane</keyword>
<dbReference type="HAMAP" id="MF_01844">
    <property type="entry name" value="NhaA"/>
    <property type="match status" value="1"/>
</dbReference>
<keyword evidence="8" id="KW-1185">Reference proteome</keyword>
<comment type="caution">
    <text evidence="7">The sequence shown here is derived from an EMBL/GenBank/DDBJ whole genome shotgun (WGS) entry which is preliminary data.</text>
</comment>
<dbReference type="Pfam" id="PF06965">
    <property type="entry name" value="Na_H_antiport_1"/>
    <property type="match status" value="1"/>
</dbReference>
<dbReference type="NCBIfam" id="NF007112">
    <property type="entry name" value="PRK09561.1"/>
    <property type="match status" value="1"/>
</dbReference>
<evidence type="ECO:0000256" key="4">
    <source>
        <dbReference type="ARBA" id="ARBA00022989"/>
    </source>
</evidence>
<dbReference type="eggNOG" id="COG3004">
    <property type="taxonomic scope" value="Bacteria"/>
</dbReference>
<comment type="similarity">
    <text evidence="6">Belongs to the NhaA Na(+)/H(+) (TC 2.A.33) antiporter family.</text>
</comment>
<feature type="transmembrane region" description="Helical" evidence="6">
    <location>
        <begin position="183"/>
        <end position="199"/>
    </location>
</feature>
<keyword evidence="6" id="KW-0406">Ion transport</keyword>
<feature type="transmembrane region" description="Helical" evidence="6">
    <location>
        <begin position="363"/>
        <end position="381"/>
    </location>
</feature>
<keyword evidence="6" id="KW-0050">Antiport</keyword>
<evidence type="ECO:0000313" key="8">
    <source>
        <dbReference type="Proteomes" id="UP000030185"/>
    </source>
</evidence>
<dbReference type="GO" id="GO:0005886">
    <property type="term" value="C:plasma membrane"/>
    <property type="evidence" value="ECO:0007669"/>
    <property type="project" value="UniProtKB-SubCell"/>
</dbReference>
<reference evidence="7 8" key="1">
    <citation type="submission" date="2014-09" db="EMBL/GenBank/DDBJ databases">
        <title>Sporocytophaga myxococcoides PG-01 genome sequencing.</title>
        <authorList>
            <person name="Liu L."/>
            <person name="Gao P.J."/>
            <person name="Chen G.J."/>
            <person name="Wang L.S."/>
        </authorList>
    </citation>
    <scope>NUCLEOTIDE SEQUENCE [LARGE SCALE GENOMIC DNA]</scope>
    <source>
        <strain evidence="7 8">PG-01</strain>
    </source>
</reference>
<dbReference type="GO" id="GO:0006885">
    <property type="term" value="P:regulation of pH"/>
    <property type="evidence" value="ECO:0007669"/>
    <property type="project" value="UniProtKB-UniRule"/>
</dbReference>
<feature type="transmembrane region" description="Helical" evidence="6">
    <location>
        <begin position="326"/>
        <end position="351"/>
    </location>
</feature>
<proteinExistence type="inferred from homology"/>
<feature type="transmembrane region" description="Helical" evidence="6">
    <location>
        <begin position="21"/>
        <end position="42"/>
    </location>
</feature>
<accession>A0A098LJR3</accession>
<feature type="transmembrane region" description="Helical" evidence="6">
    <location>
        <begin position="288"/>
        <end position="314"/>
    </location>
</feature>
<dbReference type="RefSeq" id="WP_045465980.1">
    <property type="nucleotide sequence ID" value="NZ_BBLT01000007.1"/>
</dbReference>
<name>A0A098LJR3_9BACT</name>
<feature type="transmembrane region" description="Helical" evidence="6">
    <location>
        <begin position="128"/>
        <end position="146"/>
    </location>
</feature>
<evidence type="ECO:0000256" key="3">
    <source>
        <dbReference type="ARBA" id="ARBA00022692"/>
    </source>
</evidence>
<dbReference type="STRING" id="153721.MYP_3537"/>
<sequence>MKKSSITKAIYDFVQTEQSGGIVLICCAVIALFFSNTSLSHSWFNFWEIEVGFVSLGLHKSLLHWVNDGLMAIFFLLVGLEIKREIVEGELSSIKKSMLPIFAACGGMIAPAVIYSLINMGTDTINGWAIPMATDIAFALGVLSLLGDRIPFSIKIMLTALAIVDDLGSIIVIGLFYSEDISVTFLLAAMGTFGVLLIMNKFGIKSVILYLITGLFLWYFTLKSGIHASISGVLLAFSIPLGKGETDSAAEKLIQIIHKPVSFFIMPVFALANTGFIIHAKFEEVATSLVSLGVLAGLYFGKPLGIFLASWLAIKMKWADLPANAGWSHLLGVGFLGGIGFTMSIFISLLAFTNTNIQGFSKIAILVASVLSGLTGFFILTRSSRKI</sequence>
<dbReference type="GO" id="GO:0015385">
    <property type="term" value="F:sodium:proton antiporter activity"/>
    <property type="evidence" value="ECO:0007669"/>
    <property type="project" value="UniProtKB-UniRule"/>
</dbReference>
<feature type="transmembrane region" description="Helical" evidence="6">
    <location>
        <begin position="263"/>
        <end position="282"/>
    </location>
</feature>
<feature type="transmembrane region" description="Helical" evidence="6">
    <location>
        <begin position="204"/>
        <end position="220"/>
    </location>
</feature>
<evidence type="ECO:0000313" key="7">
    <source>
        <dbReference type="EMBL" id="GAL86308.1"/>
    </source>
</evidence>
<evidence type="ECO:0000256" key="6">
    <source>
        <dbReference type="HAMAP-Rule" id="MF_01844"/>
    </source>
</evidence>
<keyword evidence="2 6" id="KW-1003">Cell membrane</keyword>
<dbReference type="PANTHER" id="PTHR30341:SF0">
    <property type="entry name" value="NA(+)_H(+) ANTIPORTER NHAA"/>
    <property type="match status" value="1"/>
</dbReference>
<feature type="transmembrane region" description="Helical" evidence="6">
    <location>
        <begin position="101"/>
        <end position="122"/>
    </location>
</feature>
<dbReference type="InterPro" id="IPR023171">
    <property type="entry name" value="Na/H_antiporter_dom_sf"/>
</dbReference>